<dbReference type="Proteomes" id="UP000663838">
    <property type="component" value="Unassembled WGS sequence"/>
</dbReference>
<comment type="caution">
    <text evidence="2">The sequence shown here is derived from an EMBL/GenBank/DDBJ whole genome shotgun (WGS) entry which is preliminary data.</text>
</comment>
<dbReference type="EMBL" id="CAJOBP010001353">
    <property type="protein sequence ID" value="CAF4277555.1"/>
    <property type="molecule type" value="Genomic_DNA"/>
</dbReference>
<protein>
    <submittedName>
        <fullName evidence="2">Uncharacterized protein</fullName>
    </submittedName>
</protein>
<evidence type="ECO:0000313" key="10">
    <source>
        <dbReference type="Proteomes" id="UP000663825"/>
    </source>
</evidence>
<dbReference type="Proteomes" id="UP000663873">
    <property type="component" value="Unassembled WGS sequence"/>
</dbReference>
<dbReference type="EMBL" id="CAJNYV010004520">
    <property type="protein sequence ID" value="CAF3676599.1"/>
    <property type="molecule type" value="Genomic_DNA"/>
</dbReference>
<dbReference type="OrthoDB" id="5917212at2759"/>
<dbReference type="Proteomes" id="UP000663869">
    <property type="component" value="Unassembled WGS sequence"/>
</dbReference>
<proteinExistence type="predicted"/>
<organism evidence="2 10">
    <name type="scientific">Rotaria socialis</name>
    <dbReference type="NCBI Taxonomy" id="392032"/>
    <lineage>
        <taxon>Eukaryota</taxon>
        <taxon>Metazoa</taxon>
        <taxon>Spiralia</taxon>
        <taxon>Gnathifera</taxon>
        <taxon>Rotifera</taxon>
        <taxon>Eurotatoria</taxon>
        <taxon>Bdelloidea</taxon>
        <taxon>Philodinida</taxon>
        <taxon>Philodinidae</taxon>
        <taxon>Rotaria</taxon>
    </lineage>
</organism>
<dbReference type="Proteomes" id="UP000663862">
    <property type="component" value="Unassembled WGS sequence"/>
</dbReference>
<dbReference type="EMBL" id="CAJOBO010000553">
    <property type="protein sequence ID" value="CAF4246559.1"/>
    <property type="molecule type" value="Genomic_DNA"/>
</dbReference>
<evidence type="ECO:0000313" key="3">
    <source>
        <dbReference type="EMBL" id="CAF3203780.1"/>
    </source>
</evidence>
<evidence type="ECO:0000313" key="6">
    <source>
        <dbReference type="EMBL" id="CAF4246559.1"/>
    </source>
</evidence>
<evidence type="ECO:0000313" key="9">
    <source>
        <dbReference type="EMBL" id="CAF4623067.1"/>
    </source>
</evidence>
<dbReference type="EMBL" id="CAJOBS010000674">
    <property type="protein sequence ID" value="CAF4623067.1"/>
    <property type="molecule type" value="Genomic_DNA"/>
</dbReference>
<keyword evidence="11" id="KW-1185">Reference proteome</keyword>
<evidence type="ECO:0000256" key="1">
    <source>
        <dbReference type="SAM" id="MobiDB-lite"/>
    </source>
</evidence>
<dbReference type="Proteomes" id="UP000663865">
    <property type="component" value="Unassembled WGS sequence"/>
</dbReference>
<evidence type="ECO:0000313" key="11">
    <source>
        <dbReference type="Proteomes" id="UP000663873"/>
    </source>
</evidence>
<name>A0A817N687_9BILA</name>
<gene>
    <name evidence="4" type="ORF">FME351_LOCUS21499</name>
    <name evidence="6" type="ORF">HFQ381_LOCUS10186</name>
    <name evidence="5" type="ORF">KIK155_LOCUS25042</name>
    <name evidence="3" type="ORF">LUA448_LOCUS2381</name>
    <name evidence="2" type="ORF">TIS948_LOCUS6503</name>
    <name evidence="9" type="ORF">TOA249_LOCUS12095</name>
    <name evidence="8" type="ORF">TSG867_LOCUS11141</name>
    <name evidence="7" type="ORF">UJA718_LOCUS11172</name>
</gene>
<dbReference type="Proteomes" id="UP000663833">
    <property type="component" value="Unassembled WGS sequence"/>
</dbReference>
<reference evidence="2" key="1">
    <citation type="submission" date="2021-02" db="EMBL/GenBank/DDBJ databases">
        <authorList>
            <person name="Nowell W R."/>
        </authorList>
    </citation>
    <scope>NUCLEOTIDE SEQUENCE</scope>
</reference>
<feature type="compositionally biased region" description="Acidic residues" evidence="1">
    <location>
        <begin position="42"/>
        <end position="51"/>
    </location>
</feature>
<accession>A0A817N687</accession>
<dbReference type="EMBL" id="CAJOBQ010000529">
    <property type="protein sequence ID" value="CAF4374650.1"/>
    <property type="molecule type" value="Genomic_DNA"/>
</dbReference>
<evidence type="ECO:0000313" key="7">
    <source>
        <dbReference type="EMBL" id="CAF4277555.1"/>
    </source>
</evidence>
<dbReference type="EMBL" id="CAJNXB010000767">
    <property type="protein sequence ID" value="CAF3092823.1"/>
    <property type="molecule type" value="Genomic_DNA"/>
</dbReference>
<dbReference type="AlphaFoldDB" id="A0A817N687"/>
<dbReference type="EMBL" id="CAJNYU010002706">
    <property type="protein sequence ID" value="CAF3591908.1"/>
    <property type="molecule type" value="Genomic_DNA"/>
</dbReference>
<evidence type="ECO:0000313" key="2">
    <source>
        <dbReference type="EMBL" id="CAF3092823.1"/>
    </source>
</evidence>
<dbReference type="Proteomes" id="UP000663825">
    <property type="component" value="Unassembled WGS sequence"/>
</dbReference>
<dbReference type="Proteomes" id="UP000663851">
    <property type="component" value="Unassembled WGS sequence"/>
</dbReference>
<evidence type="ECO:0000313" key="5">
    <source>
        <dbReference type="EMBL" id="CAF3676599.1"/>
    </source>
</evidence>
<sequence>MSQENSFPIVNETLLTSLKSSNDEGNQILSSIVLNKLKNHDDDDDDDDDDDWKSVDSDHDININEKQENLTITNNCGWANFDAFQTNVNPNSENALTTTTSNVIEDDWGRFESNQIHSNQYAGESSTEKQSLKINHYGDIVGDYGQLQVGSQSLISTCFPLESMKLSEVVDNCIPLELPSFIAWKNEKQSLACFKHSLSLWTMLSNIANDPLGIQYQWHKSNIERLFHRALGVHKRFHTKAVPLTSSLSTLVVPRTTLNNNSEKKLSQEAAMSLAGHWQQRSPENLLTDNDSSSLSIKSIHSEDKVIDVNKSLDLDYTIGPMQTSTLNQEEQTHSPAIVHRNTSTIDQQNSTPIKTIDLFPGSSRLSNEDTKPVGDPLPNFSFMNPKALMLRTKN</sequence>
<dbReference type="EMBL" id="CAJNYD010000062">
    <property type="protein sequence ID" value="CAF3203780.1"/>
    <property type="molecule type" value="Genomic_DNA"/>
</dbReference>
<feature type="region of interest" description="Disordered" evidence="1">
    <location>
        <begin position="38"/>
        <end position="58"/>
    </location>
</feature>
<evidence type="ECO:0000313" key="4">
    <source>
        <dbReference type="EMBL" id="CAF3591908.1"/>
    </source>
</evidence>
<evidence type="ECO:0000313" key="8">
    <source>
        <dbReference type="EMBL" id="CAF4374650.1"/>
    </source>
</evidence>